<accession>A0A9P6K655</accession>
<feature type="signal peptide" evidence="1">
    <location>
        <begin position="1"/>
        <end position="22"/>
    </location>
</feature>
<evidence type="ECO:0000313" key="3">
    <source>
        <dbReference type="Proteomes" id="UP000723463"/>
    </source>
</evidence>
<proteinExistence type="predicted"/>
<name>A0A9P6K655_9FUNG</name>
<protein>
    <submittedName>
        <fullName evidence="2">Uncharacterized protein</fullName>
    </submittedName>
</protein>
<evidence type="ECO:0000256" key="1">
    <source>
        <dbReference type="SAM" id="SignalP"/>
    </source>
</evidence>
<dbReference type="Proteomes" id="UP000723463">
    <property type="component" value="Unassembled WGS sequence"/>
</dbReference>
<dbReference type="AlphaFoldDB" id="A0A9P6K655"/>
<dbReference type="EMBL" id="JAAAXW010000032">
    <property type="protein sequence ID" value="KAF9548211.1"/>
    <property type="molecule type" value="Genomic_DNA"/>
</dbReference>
<keyword evidence="3" id="KW-1185">Reference proteome</keyword>
<organism evidence="2 3">
    <name type="scientific">Mortierella hygrophila</name>
    <dbReference type="NCBI Taxonomy" id="979708"/>
    <lineage>
        <taxon>Eukaryota</taxon>
        <taxon>Fungi</taxon>
        <taxon>Fungi incertae sedis</taxon>
        <taxon>Mucoromycota</taxon>
        <taxon>Mortierellomycotina</taxon>
        <taxon>Mortierellomycetes</taxon>
        <taxon>Mortierellales</taxon>
        <taxon>Mortierellaceae</taxon>
        <taxon>Mortierella</taxon>
    </lineage>
</organism>
<feature type="chain" id="PRO_5040412631" evidence="1">
    <location>
        <begin position="23"/>
        <end position="361"/>
    </location>
</feature>
<gene>
    <name evidence="2" type="ORF">EC957_006978</name>
</gene>
<comment type="caution">
    <text evidence="2">The sequence shown here is derived from an EMBL/GenBank/DDBJ whole genome shotgun (WGS) entry which is preliminary data.</text>
</comment>
<evidence type="ECO:0000313" key="2">
    <source>
        <dbReference type="EMBL" id="KAF9548211.1"/>
    </source>
</evidence>
<keyword evidence="1" id="KW-0732">Signal</keyword>
<reference evidence="2" key="1">
    <citation type="journal article" date="2020" name="Fungal Divers.">
        <title>Resolving the Mortierellaceae phylogeny through synthesis of multi-gene phylogenetics and phylogenomics.</title>
        <authorList>
            <person name="Vandepol N."/>
            <person name="Liber J."/>
            <person name="Desiro A."/>
            <person name="Na H."/>
            <person name="Kennedy M."/>
            <person name="Barry K."/>
            <person name="Grigoriev I.V."/>
            <person name="Miller A.N."/>
            <person name="O'Donnell K."/>
            <person name="Stajich J.E."/>
            <person name="Bonito G."/>
        </authorList>
    </citation>
    <scope>NUCLEOTIDE SEQUENCE</scope>
    <source>
        <strain evidence="2">NRRL 2591</strain>
    </source>
</reference>
<sequence>MARKFVCHSLLVALTLVVVCSAAPAPAPSPLLLTDPDPASLGSLGTTGLDPTNLLASPDAFGPDLDALDLTSPSNFLSGGGGFGSFAFPIQVAGTGGLVDPGLTSDLLSGGGDLANPAFTPDLLSGGLGKGLDSLVAPPGQIVPSQTVQLTSETEVIPTTRIHPNLIFQPAIQLFDPLVNNVQTPGVGPAYTNGFAGSGRFGLASFKKRQLGRGPLGTPGPIGGPGGSPPTIVNGTPTDVSTDTLIQPIVNIQPHALQPVPVPVSQPYNYPVPVGVSVPVGPVGPVGGGGCWGGDCDWGKRGGGWRGGDCGGWGCNSWGSEGPWSRNSWGGGGPWGGSSCGGGQWGDDCDWDWGFDNDWSW</sequence>